<dbReference type="SMART" id="SM00220">
    <property type="entry name" value="S_TKc"/>
    <property type="match status" value="1"/>
</dbReference>
<dbReference type="FunFam" id="1.10.510.10:FF:000571">
    <property type="entry name" value="Maternal embryonic leucine zipper kinase"/>
    <property type="match status" value="1"/>
</dbReference>
<keyword evidence="2" id="KW-0597">Phosphoprotein</keyword>
<dbReference type="Pfam" id="PF00069">
    <property type="entry name" value="Pkinase"/>
    <property type="match status" value="1"/>
</dbReference>
<keyword evidence="13" id="KW-1185">Reference proteome</keyword>
<proteinExistence type="inferred from homology"/>
<feature type="binding site" evidence="7">
    <location>
        <position position="133"/>
    </location>
    <ligand>
        <name>ATP</name>
        <dbReference type="ChEBI" id="CHEBI:30616"/>
    </ligand>
</feature>
<evidence type="ECO:0000256" key="2">
    <source>
        <dbReference type="ARBA" id="ARBA00022553"/>
    </source>
</evidence>
<feature type="region of interest" description="Disordered" evidence="9">
    <location>
        <begin position="75"/>
        <end position="99"/>
    </location>
</feature>
<dbReference type="Proteomes" id="UP000285060">
    <property type="component" value="Unassembled WGS sequence"/>
</dbReference>
<dbReference type="InterPro" id="IPR045270">
    <property type="entry name" value="STKc_AGC"/>
</dbReference>
<dbReference type="GO" id="GO:0004674">
    <property type="term" value="F:protein serine/threonine kinase activity"/>
    <property type="evidence" value="ECO:0007669"/>
    <property type="project" value="UniProtKB-KW"/>
</dbReference>
<dbReference type="EMBL" id="QUSY01000190">
    <property type="protein sequence ID" value="RHY31715.1"/>
    <property type="molecule type" value="Genomic_DNA"/>
</dbReference>
<dbReference type="CDD" id="cd05123">
    <property type="entry name" value="STKc_AGC"/>
    <property type="match status" value="1"/>
</dbReference>
<protein>
    <recommendedName>
        <fullName evidence="14">AGC protein kinase</fullName>
    </recommendedName>
</protein>
<evidence type="ECO:0000256" key="5">
    <source>
        <dbReference type="ARBA" id="ARBA00022777"/>
    </source>
</evidence>
<dbReference type="PROSITE" id="PS00107">
    <property type="entry name" value="PROTEIN_KINASE_ATP"/>
    <property type="match status" value="1"/>
</dbReference>
<name>A0A418B188_9STRA</name>
<evidence type="ECO:0000259" key="10">
    <source>
        <dbReference type="PROSITE" id="PS50011"/>
    </source>
</evidence>
<dbReference type="InterPro" id="IPR017441">
    <property type="entry name" value="Protein_kinase_ATP_BS"/>
</dbReference>
<dbReference type="PANTHER" id="PTHR24351">
    <property type="entry name" value="RIBOSOMAL PROTEIN S6 KINASE"/>
    <property type="match status" value="1"/>
</dbReference>
<evidence type="ECO:0000256" key="9">
    <source>
        <dbReference type="SAM" id="MobiDB-lite"/>
    </source>
</evidence>
<comment type="caution">
    <text evidence="12">The sequence shown here is derived from an EMBL/GenBank/DDBJ whole genome shotgun (WGS) entry which is preliminary data.</text>
</comment>
<dbReference type="InterPro" id="IPR008271">
    <property type="entry name" value="Ser/Thr_kinase_AS"/>
</dbReference>
<evidence type="ECO:0000313" key="13">
    <source>
        <dbReference type="Proteomes" id="UP000285060"/>
    </source>
</evidence>
<keyword evidence="4 7" id="KW-0547">Nucleotide-binding</keyword>
<feature type="domain" description="AGC-kinase C-terminal" evidence="11">
    <location>
        <begin position="358"/>
        <end position="430"/>
    </location>
</feature>
<comment type="similarity">
    <text evidence="8">Belongs to the protein kinase superfamily.</text>
</comment>
<keyword evidence="5" id="KW-0418">Kinase</keyword>
<evidence type="ECO:0000256" key="1">
    <source>
        <dbReference type="ARBA" id="ARBA00022527"/>
    </source>
</evidence>
<dbReference type="InterPro" id="IPR011009">
    <property type="entry name" value="Kinase-like_dom_sf"/>
</dbReference>
<evidence type="ECO:0000256" key="4">
    <source>
        <dbReference type="ARBA" id="ARBA00022741"/>
    </source>
</evidence>
<evidence type="ECO:0000313" key="12">
    <source>
        <dbReference type="EMBL" id="RHY31715.1"/>
    </source>
</evidence>
<evidence type="ECO:0000256" key="7">
    <source>
        <dbReference type="PROSITE-ProRule" id="PRU10141"/>
    </source>
</evidence>
<keyword evidence="3" id="KW-0808">Transferase</keyword>
<dbReference type="Gene3D" id="1.10.510.10">
    <property type="entry name" value="Transferase(Phosphotransferase) domain 1"/>
    <property type="match status" value="1"/>
</dbReference>
<dbReference type="Gene3D" id="3.30.200.20">
    <property type="entry name" value="Phosphorylase Kinase, domain 1"/>
    <property type="match status" value="1"/>
</dbReference>
<keyword evidence="1 8" id="KW-0723">Serine/threonine-protein kinase</keyword>
<reference evidence="12 13" key="1">
    <citation type="submission" date="2018-08" db="EMBL/GenBank/DDBJ databases">
        <title>Aphanomyces genome sequencing and annotation.</title>
        <authorList>
            <person name="Minardi D."/>
            <person name="Oidtmann B."/>
            <person name="Van Der Giezen M."/>
            <person name="Studholme D.J."/>
        </authorList>
    </citation>
    <scope>NUCLEOTIDE SEQUENCE [LARGE SCALE GENOMIC DNA]</scope>
    <source>
        <strain evidence="12 13">NJM0002</strain>
    </source>
</reference>
<evidence type="ECO:0000259" key="11">
    <source>
        <dbReference type="PROSITE" id="PS51285"/>
    </source>
</evidence>
<organism evidence="12 13">
    <name type="scientific">Aphanomyces invadans</name>
    <dbReference type="NCBI Taxonomy" id="157072"/>
    <lineage>
        <taxon>Eukaryota</taxon>
        <taxon>Sar</taxon>
        <taxon>Stramenopiles</taxon>
        <taxon>Oomycota</taxon>
        <taxon>Saprolegniomycetes</taxon>
        <taxon>Saprolegniales</taxon>
        <taxon>Verrucalvaceae</taxon>
        <taxon>Aphanomyces</taxon>
    </lineage>
</organism>
<dbReference type="PROSITE" id="PS51285">
    <property type="entry name" value="AGC_KINASE_CTER"/>
    <property type="match status" value="1"/>
</dbReference>
<evidence type="ECO:0000256" key="3">
    <source>
        <dbReference type="ARBA" id="ARBA00022679"/>
    </source>
</evidence>
<keyword evidence="6 7" id="KW-0067">ATP-binding</keyword>
<sequence>MPQSIHSPVAMDACSVRGRSNEGIACDKATPANRTSLCNANPHYDAFKRWKLVKLWLRFGLHSWHSRAVAAAPSLPPSPASIDSLKPSPPPSSPPDTHDVQEVYQPIQVLGKGAFGTVTLSRKASTNTLVAIKSIDKSKMCEEESVRLLTERAVLSTTQHPFLIYLDAAFESPTHYHFVLEYCPGGDLYSLLECHHHLDAALTTFYTASMLSALLYLHQVCGIAYRDLKPENVLLDAKGFIRLSDFGLAKTNMIPSSITHSFCGSVDYMAPEVILGCGYGLAADVWSLGCVVFELLTGLPPFYTTAGRRALFDRICSGHVMYPDDMPVEACTFIAHCLQLDPQKRWTIRRLLDHPFMASVDWYQLGIQQVPVPYVPNLDHMEDTQHFGNQFKSVPVPHDKLMRRIRSDSDASGDFSAFDWCRDTCRQSTRVVPTSAV</sequence>
<feature type="domain" description="Protein kinase" evidence="10">
    <location>
        <begin position="104"/>
        <end position="357"/>
    </location>
</feature>
<dbReference type="PROSITE" id="PS50011">
    <property type="entry name" value="PROTEIN_KINASE_DOM"/>
    <property type="match status" value="1"/>
</dbReference>
<accession>A0A418B188</accession>
<evidence type="ECO:0000256" key="6">
    <source>
        <dbReference type="ARBA" id="ARBA00022840"/>
    </source>
</evidence>
<dbReference type="InterPro" id="IPR000961">
    <property type="entry name" value="AGC-kinase_C"/>
</dbReference>
<evidence type="ECO:0000256" key="8">
    <source>
        <dbReference type="RuleBase" id="RU000304"/>
    </source>
</evidence>
<dbReference type="SUPFAM" id="SSF56112">
    <property type="entry name" value="Protein kinase-like (PK-like)"/>
    <property type="match status" value="1"/>
</dbReference>
<dbReference type="PROSITE" id="PS00108">
    <property type="entry name" value="PROTEIN_KINASE_ST"/>
    <property type="match status" value="1"/>
</dbReference>
<evidence type="ECO:0008006" key="14">
    <source>
        <dbReference type="Google" id="ProtNLM"/>
    </source>
</evidence>
<dbReference type="VEuPathDB" id="FungiDB:H310_09981"/>
<gene>
    <name evidence="12" type="ORF">DYB32_003225</name>
</gene>
<dbReference type="InterPro" id="IPR000719">
    <property type="entry name" value="Prot_kinase_dom"/>
</dbReference>
<dbReference type="AlphaFoldDB" id="A0A418B188"/>
<dbReference type="GO" id="GO:0005524">
    <property type="term" value="F:ATP binding"/>
    <property type="evidence" value="ECO:0007669"/>
    <property type="project" value="UniProtKB-UniRule"/>
</dbReference>